<dbReference type="GO" id="GO:0005634">
    <property type="term" value="C:nucleus"/>
    <property type="evidence" value="ECO:0007669"/>
    <property type="project" value="TreeGrafter"/>
</dbReference>
<feature type="compositionally biased region" description="Low complexity" evidence="2">
    <location>
        <begin position="45"/>
        <end position="55"/>
    </location>
</feature>
<gene>
    <name evidence="3" type="primary">CBP1</name>
    <name evidence="3" type="ORF">EHS25_004965</name>
</gene>
<proteinExistence type="inferred from homology"/>
<dbReference type="GO" id="GO:0019722">
    <property type="term" value="P:calcium-mediated signaling"/>
    <property type="evidence" value="ECO:0007669"/>
    <property type="project" value="InterPro"/>
</dbReference>
<comment type="caution">
    <text evidence="3">The sequence shown here is derived from an EMBL/GenBank/DDBJ whole genome shotgun (WGS) entry which is preliminary data.</text>
</comment>
<dbReference type="STRING" id="1890683.A0A427Y204"/>
<accession>A0A427Y204</accession>
<sequence>MPHLLRRRTSDSTDAEVTLGLMPTSPPLSLAIPPPPPLDPDVPDSDPVSSSTYPDPDVDRTNTLALLLPHPSLFHPPVLALLRQHYEGYAAIAHWAPIRGFGRVIVVFDSVEGAASAKKEGTGCGWILLLRLHPLPYTNLAPDPSTTHLKPPTLERNFLVSPPGSPPEGWEPITEEAPNSSTLADDLQRALEALQLNGRGKGGKEVILEEGGVRVEVEDCTTLTEGPGGDGDGDGDAGMRSDRWEIEETVIGAGDEAFRLPSQDFGFAPTPGLGGGAGGLDFGALGGGLGSGVKLRIAPTARPPI</sequence>
<feature type="region of interest" description="Disordered" evidence="2">
    <location>
        <begin position="1"/>
        <end position="57"/>
    </location>
</feature>
<dbReference type="OrthoDB" id="17212at2759"/>
<dbReference type="PANTHER" id="PTHR10300:SF14">
    <property type="entry name" value="PROTEIN SARAH"/>
    <property type="match status" value="1"/>
</dbReference>
<dbReference type="AlphaFoldDB" id="A0A427Y204"/>
<evidence type="ECO:0000256" key="2">
    <source>
        <dbReference type="SAM" id="MobiDB-lite"/>
    </source>
</evidence>
<name>A0A427Y204_9TREE</name>
<evidence type="ECO:0000313" key="4">
    <source>
        <dbReference type="Proteomes" id="UP000279259"/>
    </source>
</evidence>
<comment type="similarity">
    <text evidence="1">Belongs to the RCAN family.</text>
</comment>
<dbReference type="GO" id="GO:0005737">
    <property type="term" value="C:cytoplasm"/>
    <property type="evidence" value="ECO:0007669"/>
    <property type="project" value="TreeGrafter"/>
</dbReference>
<evidence type="ECO:0000256" key="1">
    <source>
        <dbReference type="ARBA" id="ARBA00008209"/>
    </source>
</evidence>
<evidence type="ECO:0000313" key="3">
    <source>
        <dbReference type="EMBL" id="RSH85158.1"/>
    </source>
</evidence>
<dbReference type="PANTHER" id="PTHR10300">
    <property type="entry name" value="CALCIPRESSIN"/>
    <property type="match status" value="1"/>
</dbReference>
<dbReference type="InterPro" id="IPR006931">
    <property type="entry name" value="Calcipressin"/>
</dbReference>
<dbReference type="EMBL" id="RSCD01000021">
    <property type="protein sequence ID" value="RSH85158.1"/>
    <property type="molecule type" value="Genomic_DNA"/>
</dbReference>
<dbReference type="Proteomes" id="UP000279259">
    <property type="component" value="Unassembled WGS sequence"/>
</dbReference>
<dbReference type="GO" id="GO:0008597">
    <property type="term" value="F:calcium-dependent protein serine/threonine phosphatase regulator activity"/>
    <property type="evidence" value="ECO:0007669"/>
    <property type="project" value="TreeGrafter"/>
</dbReference>
<dbReference type="Pfam" id="PF04847">
    <property type="entry name" value="Calcipressin"/>
    <property type="match status" value="1"/>
</dbReference>
<organism evidence="3 4">
    <name type="scientific">Saitozyma podzolica</name>
    <dbReference type="NCBI Taxonomy" id="1890683"/>
    <lineage>
        <taxon>Eukaryota</taxon>
        <taxon>Fungi</taxon>
        <taxon>Dikarya</taxon>
        <taxon>Basidiomycota</taxon>
        <taxon>Agaricomycotina</taxon>
        <taxon>Tremellomycetes</taxon>
        <taxon>Tremellales</taxon>
        <taxon>Trimorphomycetaceae</taxon>
        <taxon>Saitozyma</taxon>
    </lineage>
</organism>
<keyword evidence="4" id="KW-1185">Reference proteome</keyword>
<reference evidence="3 4" key="1">
    <citation type="submission" date="2018-11" db="EMBL/GenBank/DDBJ databases">
        <title>Genome sequence of Saitozyma podzolica DSM 27192.</title>
        <authorList>
            <person name="Aliyu H."/>
            <person name="Gorte O."/>
            <person name="Ochsenreither K."/>
        </authorList>
    </citation>
    <scope>NUCLEOTIDE SEQUENCE [LARGE SCALE GENOMIC DNA]</scope>
    <source>
        <strain evidence="3 4">DSM 27192</strain>
    </source>
</reference>
<protein>
    <submittedName>
        <fullName evidence="3">Carbohydrate-binding module 1 protein</fullName>
    </submittedName>
</protein>